<feature type="region of interest" description="Disordered" evidence="1">
    <location>
        <begin position="337"/>
        <end position="357"/>
    </location>
</feature>
<feature type="transmembrane region" description="Helical" evidence="2">
    <location>
        <begin position="47"/>
        <end position="68"/>
    </location>
</feature>
<feature type="compositionally biased region" description="Low complexity" evidence="1">
    <location>
        <begin position="1"/>
        <end position="14"/>
    </location>
</feature>
<feature type="region of interest" description="Disordered" evidence="1">
    <location>
        <begin position="1"/>
        <end position="26"/>
    </location>
</feature>
<feature type="transmembrane region" description="Helical" evidence="2">
    <location>
        <begin position="80"/>
        <end position="100"/>
    </location>
</feature>
<dbReference type="KEGG" id="more:E1B28_005127"/>
<evidence type="ECO:0000313" key="3">
    <source>
        <dbReference type="EMBL" id="KAG7097808.1"/>
    </source>
</evidence>
<feature type="transmembrane region" description="Helical" evidence="2">
    <location>
        <begin position="160"/>
        <end position="181"/>
    </location>
</feature>
<dbReference type="Proteomes" id="UP001049176">
    <property type="component" value="Chromosome 2"/>
</dbReference>
<evidence type="ECO:0000313" key="4">
    <source>
        <dbReference type="Proteomes" id="UP001049176"/>
    </source>
</evidence>
<keyword evidence="4" id="KW-1185">Reference proteome</keyword>
<dbReference type="RefSeq" id="XP_043014278.1">
    <property type="nucleotide sequence ID" value="XM_043149671.1"/>
</dbReference>
<comment type="caution">
    <text evidence="3">The sequence shown here is derived from an EMBL/GenBank/DDBJ whole genome shotgun (WGS) entry which is preliminary data.</text>
</comment>
<proteinExistence type="predicted"/>
<evidence type="ECO:0000256" key="1">
    <source>
        <dbReference type="SAM" id="MobiDB-lite"/>
    </source>
</evidence>
<organism evidence="3 4">
    <name type="scientific">Marasmius oreades</name>
    <name type="common">fairy-ring Marasmius</name>
    <dbReference type="NCBI Taxonomy" id="181124"/>
    <lineage>
        <taxon>Eukaryota</taxon>
        <taxon>Fungi</taxon>
        <taxon>Dikarya</taxon>
        <taxon>Basidiomycota</taxon>
        <taxon>Agaricomycotina</taxon>
        <taxon>Agaricomycetes</taxon>
        <taxon>Agaricomycetidae</taxon>
        <taxon>Agaricales</taxon>
        <taxon>Marasmiineae</taxon>
        <taxon>Marasmiaceae</taxon>
        <taxon>Marasmius</taxon>
    </lineage>
</organism>
<keyword evidence="2" id="KW-0472">Membrane</keyword>
<gene>
    <name evidence="3" type="ORF">E1B28_005127</name>
</gene>
<dbReference type="OrthoDB" id="3267806at2759"/>
<feature type="transmembrane region" description="Helical" evidence="2">
    <location>
        <begin position="272"/>
        <end position="293"/>
    </location>
</feature>
<name>A0A9P7V020_9AGAR</name>
<dbReference type="EMBL" id="CM032182">
    <property type="protein sequence ID" value="KAG7097808.1"/>
    <property type="molecule type" value="Genomic_DNA"/>
</dbReference>
<evidence type="ECO:0000256" key="2">
    <source>
        <dbReference type="SAM" id="Phobius"/>
    </source>
</evidence>
<keyword evidence="2" id="KW-0812">Transmembrane</keyword>
<reference evidence="3" key="1">
    <citation type="journal article" date="2021" name="Genome Biol. Evol.">
        <title>The assembled and annotated genome of the fairy-ring fungus Marasmius oreades.</title>
        <authorList>
            <person name="Hiltunen M."/>
            <person name="Ament-Velasquez S.L."/>
            <person name="Johannesson H."/>
        </authorList>
    </citation>
    <scope>NUCLEOTIDE SEQUENCE</scope>
    <source>
        <strain evidence="3">03SP1</strain>
    </source>
</reference>
<dbReference type="GeneID" id="66074203"/>
<accession>A0A9P7V020</accession>
<sequence length="373" mass="40717">MSDTGGNNTTTPTTSGPPVPGPETGYYGPQEPPELIWLENASFAGNIMGGICYGMTFVLFFQCVFAIINSSNKGTRKPMLLYVIFMFALGTIFTAGNLNLQQRSYIDFRNFPGGGPLGYALSQYSTWRAIMPNAIYTITNWFADGLLMYRCYVIYNMQKWVLIMPGIMFGGSISTGVLTLYKSSRPGSNLWAGITVNFGLPYFVLSVALNVMLTLIISFRLLWHSRKYNLSTSSSGFYKRIVSMLVESCALYSLFSILFIGTYAAGNYASDLFLPILSQVQIIAPFLIVIRVANRRSATDNIEGSSSGSGSGYRGGNNIVTGEIQFKATQLSSFHTRSHASGHTTAPSSNTQIAMDDLSNSFGDKKMHSVGGV</sequence>
<protein>
    <submittedName>
        <fullName evidence="3">Uncharacterized protein</fullName>
    </submittedName>
</protein>
<feature type="transmembrane region" description="Helical" evidence="2">
    <location>
        <begin position="244"/>
        <end position="266"/>
    </location>
</feature>
<dbReference type="AlphaFoldDB" id="A0A9P7V020"/>
<feature type="transmembrane region" description="Helical" evidence="2">
    <location>
        <begin position="201"/>
        <end position="223"/>
    </location>
</feature>
<keyword evidence="2" id="KW-1133">Transmembrane helix</keyword>